<gene>
    <name evidence="3" type="ORF">ISP14_11335</name>
</gene>
<keyword evidence="2" id="KW-0732">Signal</keyword>
<evidence type="ECO:0000313" key="3">
    <source>
        <dbReference type="EMBL" id="MFK2931383.1"/>
    </source>
</evidence>
<comment type="caution">
    <text evidence="3">The sequence shown here is derived from an EMBL/GenBank/DDBJ whole genome shotgun (WGS) entry which is preliminary data.</text>
</comment>
<organism evidence="3 4">
    <name type="scientific">Dyella agri</name>
    <dbReference type="NCBI Taxonomy" id="1926869"/>
    <lineage>
        <taxon>Bacteria</taxon>
        <taxon>Pseudomonadati</taxon>
        <taxon>Pseudomonadota</taxon>
        <taxon>Gammaproteobacteria</taxon>
        <taxon>Lysobacterales</taxon>
        <taxon>Rhodanobacteraceae</taxon>
        <taxon>Dyella</taxon>
    </lineage>
</organism>
<name>A0ABW8KJV7_9GAMM</name>
<dbReference type="RefSeq" id="WP_404539677.1">
    <property type="nucleotide sequence ID" value="NZ_JADIKL010000005.1"/>
</dbReference>
<reference evidence="3 4" key="1">
    <citation type="submission" date="2020-10" db="EMBL/GenBank/DDBJ databases">
        <title>Phylogeny of dyella-like bacteria.</title>
        <authorList>
            <person name="Fu J."/>
        </authorList>
    </citation>
    <scope>NUCLEOTIDE SEQUENCE [LARGE SCALE GENOMIC DNA]</scope>
    <source>
        <strain evidence="3 4">DKC-1</strain>
    </source>
</reference>
<sequence>MKANAIAIGILASALLLPLSACSQSAQDNNAQSGASSDLAQAAKDVRDHTSSSAIAAEVRKGIEQAKKELVTQDIDVSNVRVGKGEHRPSDDRPKAAITPQGVLVIGGKPVDATPEQHSMLVDYRQHIIGIAEAGMDIGASGADIGVAAAKEAIWGAFTGKSDKEIEASIKPQTEQIQAAAIRLCKRLPDLLASQQKLAAAMPAFQPYATMTQKDVDDCGKDMVDQNGKKGFAVFSD</sequence>
<evidence type="ECO:0000313" key="4">
    <source>
        <dbReference type="Proteomes" id="UP001620397"/>
    </source>
</evidence>
<feature type="signal peptide" evidence="2">
    <location>
        <begin position="1"/>
        <end position="26"/>
    </location>
</feature>
<dbReference type="EMBL" id="JADIKL010000005">
    <property type="protein sequence ID" value="MFK2931383.1"/>
    <property type="molecule type" value="Genomic_DNA"/>
</dbReference>
<proteinExistence type="predicted"/>
<feature type="chain" id="PRO_5045499252" description="YggN family protein" evidence="2">
    <location>
        <begin position="27"/>
        <end position="237"/>
    </location>
</feature>
<protein>
    <recommendedName>
        <fullName evidence="5">YggN family protein</fullName>
    </recommendedName>
</protein>
<evidence type="ECO:0000256" key="2">
    <source>
        <dbReference type="SAM" id="SignalP"/>
    </source>
</evidence>
<feature type="compositionally biased region" description="Polar residues" evidence="1">
    <location>
        <begin position="27"/>
        <end position="39"/>
    </location>
</feature>
<dbReference type="Proteomes" id="UP001620397">
    <property type="component" value="Unassembled WGS sequence"/>
</dbReference>
<feature type="region of interest" description="Disordered" evidence="1">
    <location>
        <begin position="26"/>
        <end position="46"/>
    </location>
</feature>
<accession>A0ABW8KJV7</accession>
<evidence type="ECO:0000256" key="1">
    <source>
        <dbReference type="SAM" id="MobiDB-lite"/>
    </source>
</evidence>
<evidence type="ECO:0008006" key="5">
    <source>
        <dbReference type="Google" id="ProtNLM"/>
    </source>
</evidence>
<keyword evidence="4" id="KW-1185">Reference proteome</keyword>